<dbReference type="InterPro" id="IPR045158">
    <property type="entry name" value="KEA4/5/6-like"/>
</dbReference>
<evidence type="ECO:0000256" key="5">
    <source>
        <dbReference type="ARBA" id="ARBA00022729"/>
    </source>
</evidence>
<keyword evidence="14" id="KW-1185">Reference proteome</keyword>
<keyword evidence="7" id="KW-0406">Ion transport</keyword>
<dbReference type="EnsemblPlants" id="KRH60138">
    <property type="protein sequence ID" value="KRH60138"/>
    <property type="gene ID" value="GLYMA_05G222500"/>
</dbReference>
<dbReference type="PANTHER" id="PTHR16254">
    <property type="entry name" value="POTASSIUM/PROTON ANTIPORTER-RELATED"/>
    <property type="match status" value="1"/>
</dbReference>
<evidence type="ECO:0000313" key="13">
    <source>
        <dbReference type="EnsemblPlants" id="KRH60138"/>
    </source>
</evidence>
<evidence type="ECO:0000256" key="6">
    <source>
        <dbReference type="ARBA" id="ARBA00022989"/>
    </source>
</evidence>
<comment type="subcellular location">
    <subcellularLocation>
        <location evidence="1">Membrane</location>
        <topology evidence="1">Multi-pass membrane protein</topology>
    </subcellularLocation>
</comment>
<evidence type="ECO:0000256" key="9">
    <source>
        <dbReference type="SAM" id="Phobius"/>
    </source>
</evidence>
<reference evidence="12 13" key="1">
    <citation type="journal article" date="2010" name="Nature">
        <title>Genome sequence of the palaeopolyploid soybean.</title>
        <authorList>
            <person name="Schmutz J."/>
            <person name="Cannon S.B."/>
            <person name="Schlueter J."/>
            <person name="Ma J."/>
            <person name="Mitros T."/>
            <person name="Nelson W."/>
            <person name="Hyten D.L."/>
            <person name="Song Q."/>
            <person name="Thelen J.J."/>
            <person name="Cheng J."/>
            <person name="Xu D."/>
            <person name="Hellsten U."/>
            <person name="May G.D."/>
            <person name="Yu Y."/>
            <person name="Sakurai T."/>
            <person name="Umezawa T."/>
            <person name="Bhattacharyya M.K."/>
            <person name="Sandhu D."/>
            <person name="Valliyodan B."/>
            <person name="Lindquist E."/>
            <person name="Peto M."/>
            <person name="Grant D."/>
            <person name="Shu S."/>
            <person name="Goodstein D."/>
            <person name="Barry K."/>
            <person name="Futrell-Griggs M."/>
            <person name="Abernathy B."/>
            <person name="Du J."/>
            <person name="Tian Z."/>
            <person name="Zhu L."/>
            <person name="Gill N."/>
            <person name="Joshi T."/>
            <person name="Libault M."/>
            <person name="Sethuraman A."/>
            <person name="Zhang X.-C."/>
            <person name="Shinozaki K."/>
            <person name="Nguyen H.T."/>
            <person name="Wing R.A."/>
            <person name="Cregan P."/>
            <person name="Specht J."/>
            <person name="Grimwood J."/>
            <person name="Rokhsar D."/>
            <person name="Stacey G."/>
            <person name="Shoemaker R.C."/>
            <person name="Jackson S.A."/>
        </authorList>
    </citation>
    <scope>NUCLEOTIDE SEQUENCE</scope>
    <source>
        <strain evidence="13">cv. Williams 82</strain>
        <tissue evidence="12">Callus</tissue>
    </source>
</reference>
<feature type="transmembrane region" description="Helical" evidence="9">
    <location>
        <begin position="431"/>
        <end position="450"/>
    </location>
</feature>
<keyword evidence="5 10" id="KW-0732">Signal</keyword>
<reference evidence="13" key="2">
    <citation type="submission" date="2018-02" db="UniProtKB">
        <authorList>
            <consortium name="EnsemblPlants"/>
        </authorList>
    </citation>
    <scope>IDENTIFICATION</scope>
    <source>
        <strain evidence="13">Williams 82</strain>
    </source>
</reference>
<evidence type="ECO:0000256" key="2">
    <source>
        <dbReference type="ARBA" id="ARBA00022448"/>
    </source>
</evidence>
<keyword evidence="3" id="KW-0050">Antiport</keyword>
<accession>A0A0R0JZT4</accession>
<evidence type="ECO:0000313" key="14">
    <source>
        <dbReference type="Proteomes" id="UP000008827"/>
    </source>
</evidence>
<evidence type="ECO:0000256" key="4">
    <source>
        <dbReference type="ARBA" id="ARBA00022692"/>
    </source>
</evidence>
<evidence type="ECO:0000256" key="10">
    <source>
        <dbReference type="SAM" id="SignalP"/>
    </source>
</evidence>
<sequence>MRFTSPALLSLLILCHLLLSLPSFTFSLLADDADPETELLLAGDNATAFLNASLARYDDGSFANMIDRALEREFPDNEQNEGTDPGGFNNSVAEQQAVLETVARVKPKKNDSKEEKSFQFHDVFNLDNENRAEDMPTLIDRKDNVFIISNLKSKYPVLQLDLRLISDLVVVIVSATCGGIAFACAGQPVMTGYLLAGSIIGPGGLSFVSEMVQVETVAQFGVIFLLFALGLEFSTTKLRVVRAVAILGGLLQIFLFMCLCGITASLCGGKSSEGIFVGAFLSMSSTAVDCAVGLLFALIPVLGGTSGVLQGVVSMTKSLVILIAFLAILTILSHTCVPWLLKLMISLSSQTNELYQLASVAFCLLVAWCSDKLGLSLELGSFAAGVMISTTDLGQHTLEQVEPIRNFFAALFLASIGMLIHVHFLWNHVDILLAAVILVIIIKTIVATSVVKGFGYNNKTSVLVGMSLAQIGEFAFVLLSRASNLHLVEGKLYLLLLGTTALSLVTTPLLFKLIPAVVHLGVLLRWFPPDSAAEIAFKGDSFRADSAKRIPLMVQGSHDS</sequence>
<feature type="domain" description="Cation/H+ exchanger transmembrane" evidence="11">
    <location>
        <begin position="289"/>
        <end position="512"/>
    </location>
</feature>
<evidence type="ECO:0000313" key="12">
    <source>
        <dbReference type="EMBL" id="KRH60138.1"/>
    </source>
</evidence>
<feature type="signal peptide" evidence="10">
    <location>
        <begin position="1"/>
        <end position="27"/>
    </location>
</feature>
<dbReference type="GO" id="GO:0015386">
    <property type="term" value="F:potassium:proton antiporter activity"/>
    <property type="evidence" value="ECO:0007669"/>
    <property type="project" value="InterPro"/>
</dbReference>
<protein>
    <recommendedName>
        <fullName evidence="11">Cation/H+ exchanger transmembrane domain-containing protein</fullName>
    </recommendedName>
</protein>
<evidence type="ECO:0000256" key="7">
    <source>
        <dbReference type="ARBA" id="ARBA00023065"/>
    </source>
</evidence>
<dbReference type="Gramene" id="KRH60138">
    <property type="protein sequence ID" value="KRH60138"/>
    <property type="gene ID" value="GLYMA_05G222500"/>
</dbReference>
<feature type="transmembrane region" description="Helical" evidence="9">
    <location>
        <begin position="217"/>
        <end position="234"/>
    </location>
</feature>
<dbReference type="PANTHER" id="PTHR16254:SF14">
    <property type="entry name" value="TRANSMEMBRANE AND COILED-COIL DOMAIN-CONTAINING PROTEIN 3"/>
    <property type="match status" value="1"/>
</dbReference>
<dbReference type="Gene3D" id="1.20.1530.20">
    <property type="match status" value="2"/>
</dbReference>
<feature type="transmembrane region" description="Helical" evidence="9">
    <location>
        <begin position="492"/>
        <end position="511"/>
    </location>
</feature>
<name>A0A0R0JZT4_SOYBN</name>
<keyword evidence="2" id="KW-0813">Transport</keyword>
<dbReference type="GO" id="GO:0016020">
    <property type="term" value="C:membrane"/>
    <property type="evidence" value="ECO:0007669"/>
    <property type="project" value="UniProtKB-SubCell"/>
</dbReference>
<evidence type="ECO:0000256" key="3">
    <source>
        <dbReference type="ARBA" id="ARBA00022449"/>
    </source>
</evidence>
<feature type="transmembrane region" description="Helical" evidence="9">
    <location>
        <begin position="240"/>
        <end position="262"/>
    </location>
</feature>
<gene>
    <name evidence="13" type="primary">LOC100800102</name>
    <name evidence="12" type="ORF">GLYMA_05G222500</name>
</gene>
<feature type="transmembrane region" description="Helical" evidence="9">
    <location>
        <begin position="168"/>
        <end position="196"/>
    </location>
</feature>
<dbReference type="Pfam" id="PF00999">
    <property type="entry name" value="Na_H_Exchanger"/>
    <property type="match status" value="2"/>
</dbReference>
<evidence type="ECO:0000259" key="11">
    <source>
        <dbReference type="Pfam" id="PF00999"/>
    </source>
</evidence>
<dbReference type="AlphaFoldDB" id="A0A0R0JZT4"/>
<feature type="transmembrane region" description="Helical" evidence="9">
    <location>
        <begin position="462"/>
        <end position="480"/>
    </location>
</feature>
<organism evidence="12">
    <name type="scientific">Glycine max</name>
    <name type="common">Soybean</name>
    <name type="synonym">Glycine hispida</name>
    <dbReference type="NCBI Taxonomy" id="3847"/>
    <lineage>
        <taxon>Eukaryota</taxon>
        <taxon>Viridiplantae</taxon>
        <taxon>Streptophyta</taxon>
        <taxon>Embryophyta</taxon>
        <taxon>Tracheophyta</taxon>
        <taxon>Spermatophyta</taxon>
        <taxon>Magnoliopsida</taxon>
        <taxon>eudicotyledons</taxon>
        <taxon>Gunneridae</taxon>
        <taxon>Pentapetalae</taxon>
        <taxon>rosids</taxon>
        <taxon>fabids</taxon>
        <taxon>Fabales</taxon>
        <taxon>Fabaceae</taxon>
        <taxon>Papilionoideae</taxon>
        <taxon>50 kb inversion clade</taxon>
        <taxon>NPAAA clade</taxon>
        <taxon>indigoferoid/millettioid clade</taxon>
        <taxon>Phaseoleae</taxon>
        <taxon>Glycine</taxon>
        <taxon>Glycine subgen. Soja</taxon>
    </lineage>
</organism>
<evidence type="ECO:0000256" key="8">
    <source>
        <dbReference type="ARBA" id="ARBA00023136"/>
    </source>
</evidence>
<dbReference type="Proteomes" id="UP000008827">
    <property type="component" value="Chromosome 5"/>
</dbReference>
<feature type="domain" description="Cation/H+ exchanger transmembrane" evidence="11">
    <location>
        <begin position="172"/>
        <end position="288"/>
    </location>
</feature>
<keyword evidence="8 9" id="KW-0472">Membrane</keyword>
<feature type="chain" id="PRO_5014522121" description="Cation/H+ exchanger transmembrane domain-containing protein" evidence="10">
    <location>
        <begin position="28"/>
        <end position="560"/>
    </location>
</feature>
<evidence type="ECO:0000256" key="1">
    <source>
        <dbReference type="ARBA" id="ARBA00004141"/>
    </source>
</evidence>
<feature type="transmembrane region" description="Helical" evidence="9">
    <location>
        <begin position="406"/>
        <end position="425"/>
    </location>
</feature>
<keyword evidence="6 9" id="KW-1133">Transmembrane helix</keyword>
<dbReference type="EMBL" id="CM000838">
    <property type="protein sequence ID" value="KRH60138.1"/>
    <property type="molecule type" value="Genomic_DNA"/>
</dbReference>
<proteinExistence type="predicted"/>
<reference evidence="12" key="3">
    <citation type="submission" date="2018-07" db="EMBL/GenBank/DDBJ databases">
        <title>WGS assembly of Glycine max.</title>
        <authorList>
            <person name="Schmutz J."/>
            <person name="Cannon S."/>
            <person name="Schlueter J."/>
            <person name="Ma J."/>
            <person name="Mitros T."/>
            <person name="Nelson W."/>
            <person name="Hyten D."/>
            <person name="Song Q."/>
            <person name="Thelen J."/>
            <person name="Cheng J."/>
            <person name="Xu D."/>
            <person name="Hellsten U."/>
            <person name="May G."/>
            <person name="Yu Y."/>
            <person name="Sakurai T."/>
            <person name="Umezawa T."/>
            <person name="Bhattacharyya M."/>
            <person name="Sandhu D."/>
            <person name="Valliyodan B."/>
            <person name="Lindquist E."/>
            <person name="Peto M."/>
            <person name="Grant D."/>
            <person name="Shu S."/>
            <person name="Goodstein D."/>
            <person name="Barry K."/>
            <person name="Futrell-Griggs M."/>
            <person name="Abernathy B."/>
            <person name="Du J."/>
            <person name="Tian Z."/>
            <person name="Zhu L."/>
            <person name="Gill N."/>
            <person name="Joshi T."/>
            <person name="Libault M."/>
            <person name="Sethuraman A."/>
            <person name="Zhang X."/>
            <person name="Shinozaki K."/>
            <person name="Nguyen H."/>
            <person name="Wing R."/>
            <person name="Cregan P."/>
            <person name="Specht J."/>
            <person name="Grimwood J."/>
            <person name="Rokhsar D."/>
            <person name="Stacey G."/>
            <person name="Shoemaker R."/>
            <person name="Jackson S."/>
        </authorList>
    </citation>
    <scope>NUCLEOTIDE SEQUENCE</scope>
    <source>
        <tissue evidence="12">Callus</tissue>
    </source>
</reference>
<keyword evidence="4 9" id="KW-0812">Transmembrane</keyword>
<dbReference type="InterPro" id="IPR006153">
    <property type="entry name" value="Cation/H_exchanger_TM"/>
</dbReference>
<dbReference type="InterPro" id="IPR038770">
    <property type="entry name" value="Na+/solute_symporter_sf"/>
</dbReference>
<feature type="transmembrane region" description="Helical" evidence="9">
    <location>
        <begin position="319"/>
        <end position="341"/>
    </location>
</feature>
<dbReference type="ExpressionAtlas" id="A0A0R0JZT4">
    <property type="expression patterns" value="baseline and differential"/>
</dbReference>